<dbReference type="Proteomes" id="UP000001514">
    <property type="component" value="Unassembled WGS sequence"/>
</dbReference>
<dbReference type="HOGENOM" id="CLU_284476_0_0_1"/>
<dbReference type="Gramene" id="EFJ33374">
    <property type="protein sequence ID" value="EFJ33374"/>
    <property type="gene ID" value="SELMODRAFT_407124"/>
</dbReference>
<dbReference type="eggNOG" id="ENOG502QQU2">
    <property type="taxonomic scope" value="Eukaryota"/>
</dbReference>
<protein>
    <submittedName>
        <fullName evidence="2">Uncharacterized protein</fullName>
    </submittedName>
</protein>
<evidence type="ECO:0000313" key="3">
    <source>
        <dbReference type="Proteomes" id="UP000001514"/>
    </source>
</evidence>
<evidence type="ECO:0000256" key="1">
    <source>
        <dbReference type="SAM" id="Phobius"/>
    </source>
</evidence>
<dbReference type="SUPFAM" id="SSF56112">
    <property type="entry name" value="Protein kinase-like (PK-like)"/>
    <property type="match status" value="1"/>
</dbReference>
<dbReference type="InterPro" id="IPR011009">
    <property type="entry name" value="Kinase-like_dom_sf"/>
</dbReference>
<keyword evidence="3" id="KW-1185">Reference proteome</keyword>
<dbReference type="KEGG" id="smo:SELMODRAFT_407124"/>
<feature type="transmembrane region" description="Helical" evidence="1">
    <location>
        <begin position="649"/>
        <end position="668"/>
    </location>
</feature>
<dbReference type="InterPro" id="IPR039261">
    <property type="entry name" value="FNR_nucleotide-bd"/>
</dbReference>
<keyword evidence="1" id="KW-0812">Transmembrane</keyword>
<dbReference type="InParanoid" id="D8R3Z7"/>
<feature type="transmembrane region" description="Helical" evidence="1">
    <location>
        <begin position="680"/>
        <end position="705"/>
    </location>
</feature>
<proteinExistence type="predicted"/>
<feature type="transmembrane region" description="Helical" evidence="1">
    <location>
        <begin position="766"/>
        <end position="789"/>
    </location>
</feature>
<accession>D8R3Z7</accession>
<evidence type="ECO:0000313" key="2">
    <source>
        <dbReference type="EMBL" id="EFJ33374.1"/>
    </source>
</evidence>
<reference evidence="2 3" key="1">
    <citation type="journal article" date="2011" name="Science">
        <title>The Selaginella genome identifies genetic changes associated with the evolution of vascular plants.</title>
        <authorList>
            <person name="Banks J.A."/>
            <person name="Nishiyama T."/>
            <person name="Hasebe M."/>
            <person name="Bowman J.L."/>
            <person name="Gribskov M."/>
            <person name="dePamphilis C."/>
            <person name="Albert V.A."/>
            <person name="Aono N."/>
            <person name="Aoyama T."/>
            <person name="Ambrose B.A."/>
            <person name="Ashton N.W."/>
            <person name="Axtell M.J."/>
            <person name="Barker E."/>
            <person name="Barker M.S."/>
            <person name="Bennetzen J.L."/>
            <person name="Bonawitz N.D."/>
            <person name="Chapple C."/>
            <person name="Cheng C."/>
            <person name="Correa L.G."/>
            <person name="Dacre M."/>
            <person name="DeBarry J."/>
            <person name="Dreyer I."/>
            <person name="Elias M."/>
            <person name="Engstrom E.M."/>
            <person name="Estelle M."/>
            <person name="Feng L."/>
            <person name="Finet C."/>
            <person name="Floyd S.K."/>
            <person name="Frommer W.B."/>
            <person name="Fujita T."/>
            <person name="Gramzow L."/>
            <person name="Gutensohn M."/>
            <person name="Harholt J."/>
            <person name="Hattori M."/>
            <person name="Heyl A."/>
            <person name="Hirai T."/>
            <person name="Hiwatashi Y."/>
            <person name="Ishikawa M."/>
            <person name="Iwata M."/>
            <person name="Karol K.G."/>
            <person name="Koehler B."/>
            <person name="Kolukisaoglu U."/>
            <person name="Kubo M."/>
            <person name="Kurata T."/>
            <person name="Lalonde S."/>
            <person name="Li K."/>
            <person name="Li Y."/>
            <person name="Litt A."/>
            <person name="Lyons E."/>
            <person name="Manning G."/>
            <person name="Maruyama T."/>
            <person name="Michael T.P."/>
            <person name="Mikami K."/>
            <person name="Miyazaki S."/>
            <person name="Morinaga S."/>
            <person name="Murata T."/>
            <person name="Mueller-Roeber B."/>
            <person name="Nelson D.R."/>
            <person name="Obara M."/>
            <person name="Oguri Y."/>
            <person name="Olmstead R.G."/>
            <person name="Onodera N."/>
            <person name="Petersen B.L."/>
            <person name="Pils B."/>
            <person name="Prigge M."/>
            <person name="Rensing S.A."/>
            <person name="Riano-Pachon D.M."/>
            <person name="Roberts A.W."/>
            <person name="Sato Y."/>
            <person name="Scheller H.V."/>
            <person name="Schulz B."/>
            <person name="Schulz C."/>
            <person name="Shakirov E.V."/>
            <person name="Shibagaki N."/>
            <person name="Shinohara N."/>
            <person name="Shippen D.E."/>
            <person name="Soerensen I."/>
            <person name="Sotooka R."/>
            <person name="Sugimoto N."/>
            <person name="Sugita M."/>
            <person name="Sumikawa N."/>
            <person name="Tanurdzic M."/>
            <person name="Theissen G."/>
            <person name="Ulvskov P."/>
            <person name="Wakazuki S."/>
            <person name="Weng J.K."/>
            <person name="Willats W.W."/>
            <person name="Wipf D."/>
            <person name="Wolf P.G."/>
            <person name="Yang L."/>
            <person name="Zimmer A.D."/>
            <person name="Zhu Q."/>
            <person name="Mitros T."/>
            <person name="Hellsten U."/>
            <person name="Loque D."/>
            <person name="Otillar R."/>
            <person name="Salamov A."/>
            <person name="Schmutz J."/>
            <person name="Shapiro H."/>
            <person name="Lindquist E."/>
            <person name="Lucas S."/>
            <person name="Rokhsar D."/>
            <person name="Grigoriev I.V."/>
        </authorList>
    </citation>
    <scope>NUCLEOTIDE SEQUENCE [LARGE SCALE GENOMIC DNA]</scope>
</reference>
<dbReference type="SUPFAM" id="SSF52343">
    <property type="entry name" value="Ferredoxin reductase-like, C-terminal NADP-linked domain"/>
    <property type="match status" value="1"/>
</dbReference>
<feature type="transmembrane region" description="Helical" evidence="1">
    <location>
        <begin position="825"/>
        <end position="848"/>
    </location>
</feature>
<feature type="transmembrane region" description="Helical" evidence="1">
    <location>
        <begin position="801"/>
        <end position="819"/>
    </location>
</feature>
<organism evidence="3">
    <name type="scientific">Selaginella moellendorffii</name>
    <name type="common">Spikemoss</name>
    <dbReference type="NCBI Taxonomy" id="88036"/>
    <lineage>
        <taxon>Eukaryota</taxon>
        <taxon>Viridiplantae</taxon>
        <taxon>Streptophyta</taxon>
        <taxon>Embryophyta</taxon>
        <taxon>Tracheophyta</taxon>
        <taxon>Lycopodiopsida</taxon>
        <taxon>Selaginellales</taxon>
        <taxon>Selaginellaceae</taxon>
        <taxon>Selaginella</taxon>
    </lineage>
</organism>
<dbReference type="PANTHER" id="PTHR33927:SF1">
    <property type="entry name" value="TRANSMEMBRANE PROTEIN"/>
    <property type="match status" value="1"/>
</dbReference>
<keyword evidence="1" id="KW-0472">Membrane</keyword>
<dbReference type="PANTHER" id="PTHR33927">
    <property type="entry name" value="TRANSMEMBRANE PROTEIN"/>
    <property type="match status" value="1"/>
</dbReference>
<keyword evidence="1" id="KW-1133">Transmembrane helix</keyword>
<dbReference type="InterPro" id="IPR052979">
    <property type="entry name" value="Adenylate-forming_domain"/>
</dbReference>
<dbReference type="AlphaFoldDB" id="D8R3Z7"/>
<name>D8R3Z7_SELML</name>
<sequence length="1092" mass="121739">MDAAVSAALSLHSETAVTYDDTLTAAEVSKMVIPAPVPFSGDDPINQDFGGDGSPWSLASWDSFEAEVARFMARLPNTGAFYWEERQPESCSMAADVMESIQSLGFNVSDTATSALGHPNVFFERTGHKTGLLLGLVDHPSFLPELTPKEIAGALQSSPTSCFWAVLNRLRELLALAGLNYGFFTTRDLYWFCFSDGSGKLAISRPLKRVEAKLGCFWYLMALSVGQQRPQIITEGETVHRILDSASMKAAVVCMVQQEASSFGDDNSHSFRALTVGKKFFSGGIHKKVKFWKVTDFVLGTKLSKACCDVIHAQVRTSGENVVLKIRDMGYRSFLDQLHAFVKEIWAYKKLKTLQGRGIPKLMEYGFMCGKMFAVLVLSYEGNKLVRGHPADVYAKAAVPILKKIHKRGLLLGRFDSNSLLVKSNEPLQLAIVGFSDVKVPTSSQVPRFFWREVRNIKAACGVWVDADADTEEDTATDVDGDTEEDTATVALLLKMEDRQKPWATVCLRDPTDVLTSYELLWQEKKSRNSWKRTAFGPLLALACSDVSTCSRRPDFVARKVPMTNVKVPAEGIERGRIGERVWRLRHYTVLCCSATAIERIMEFAAQELHEESTTRRMEKRLNAIVEKKQPARLGAGWGRRFGFTLYNVWWLVIFPVNLAIVAALFSIDEDDLRVNRAELATAMALVNLLAVAAIRDGTVLLLLYKIVVRIPWKKYFFNRMLHCNGGIHTGCAIMLLVWTTIALILPIANRGDHGHIADGIDAANVAMLAVLVAGLSIMTILAMPIVRVRHHNLFERVHRYLGWSLLLLLTAILLRKFFHSRWNLSGIAIASATIAIACLLLVFYSWFLIERQSVHVRVGRQGNILIVRLHGKARPGAFAKISFNLTEWHAFSVAFSDRENRAYGLVVGVAGDWTQNLAQRCLNRLDRSVSKNRAQVVDEFFTAPPDLEAPPSTKSSSGETTIKAFIRWHRPLGFMYSVYAYKRVICVGTGAGIAPILPHIGSDRVAIHVVWIAKKHRGIYGDEICDRVFQHSHTIYDTAEMGRPKPEIALASYEEFRAEAIFVVSNAKFTEAVRDVCKTKKIVAFGAVFDS</sequence>
<dbReference type="EMBL" id="GL377571">
    <property type="protein sequence ID" value="EFJ33374.1"/>
    <property type="molecule type" value="Genomic_DNA"/>
</dbReference>
<feature type="transmembrane region" description="Helical" evidence="1">
    <location>
        <begin position="726"/>
        <end position="746"/>
    </location>
</feature>
<gene>
    <name evidence="2" type="ORF">SELMODRAFT_407124</name>
</gene>